<dbReference type="SUPFAM" id="SSF53098">
    <property type="entry name" value="Ribonuclease H-like"/>
    <property type="match status" value="1"/>
</dbReference>
<dbReference type="InterPro" id="IPR057670">
    <property type="entry name" value="SH3_retrovirus"/>
</dbReference>
<dbReference type="EMBL" id="BSYR01000010">
    <property type="protein sequence ID" value="GMI72814.1"/>
    <property type="molecule type" value="Genomic_DNA"/>
</dbReference>
<feature type="domain" description="Integrase catalytic" evidence="3">
    <location>
        <begin position="575"/>
        <end position="738"/>
    </location>
</feature>
<keyword evidence="5" id="KW-1185">Reference proteome</keyword>
<feature type="region of interest" description="Disordered" evidence="2">
    <location>
        <begin position="858"/>
        <end position="908"/>
    </location>
</feature>
<evidence type="ECO:0000256" key="1">
    <source>
        <dbReference type="ARBA" id="ARBA00022750"/>
    </source>
</evidence>
<dbReference type="InterPro" id="IPR054722">
    <property type="entry name" value="PolX-like_BBD"/>
</dbReference>
<dbReference type="PANTHER" id="PTHR47481">
    <property type="match status" value="1"/>
</dbReference>
<dbReference type="InterPro" id="IPR001584">
    <property type="entry name" value="Integrase_cat-core"/>
</dbReference>
<dbReference type="OrthoDB" id="414945at2759"/>
<accession>A0A9W7LQ43</accession>
<protein>
    <recommendedName>
        <fullName evidence="3">Integrase catalytic domain-containing protein</fullName>
    </recommendedName>
</protein>
<sequence>MVSELGGASASGKPFKNKTISIRLDDSNYLLWRQQVLFAVESLALTSHVDGTIKIPPQFILQDGVKTVNDEFLLYKQQDSALCSWLLSSIGSSILPTLVNCKTTFEIWEKIQQAFSISSTTKIMHLHCSLKSLRKRDQTMLEYLAQIQAICDSLAACGNPLTETMHISAILSGLPPEYEPVVAVITSSQQPYKLDGVCSVLLDTEARQQDFLGQQLSVNLAQGPSTGSNFRQGPQSFGSNGPYGRGGFGNQFQQSFNQGFSPNQGFGRSSMPVYRGPISNRGGGRGGRFFNGGGRTRIQCQICGKLGHLAIRCYHRFDQSFDGSSTVLVNNCYVTDDSEESAGDEGFVQDGSLQNSAAVTSDELGYGDAAWYPDSGATTHLTPDAGMVSNSSIYHGTGKVSVANGMTVPISKIGEASLNSRTRPLFLNNLLHVPTIKKNLMSVSQFTKDNNVSIEFYPSSCVVKDLETQQMILQGLESDGLYKFIPDQDGSDFSFFDKNNGSVPSLDEHNVCAVSSVDSFELWHRRIGHMSSENLVKLLKSCNISVDCNKIGSFFCDACQLGKSHKLQFNSSLTSYDSPLQYVQIDLWGPAPVVSNNFAYYLSIVDAYSRYTWIYFLARKSDAYDAMKKFHVLAEKQFGYKLKVVQSDCGLEFKPLGSYFSQHGIVFRHSCPHTSEQNGIVERKHRHIVELGLTLMAQSSVPFKYWSDSFYTAIFLINRMPSKVLGGVTPFEKNFKKKPDLNFLKVYGCQCFPLTRPYNSHKLEYRSKPCVFLGYCANQHGYKCLSKDGRVYVSRHVKFNENFFPFSKRSSATSFFQEDQNSSVSAKFVCPVKAATVPSSGSLSKDVAAGSGASDVAVGQTADTSSGADVAEHSPLTDVGSAVSSSSSSSSSYKSSSSSSSGGHHMVTRSKAGVFKPKVFYTEASAVEPKNVHQAMKSEEWKDAVQKEINALVEKGTWDLVQLPPDRIPIGCKWLFKIKRNADGSISRFKARLVAKGYSQQAGFDFSETFSPVVKAVTVRVILNLALSNGWVLRQIDVDNAFLNGDLVEEVYMDQPPGFEQVDADGNLLVCRLRKSLYGLKQAPRAWFEKFRGFLVTSLKFSASLADSSLYFRNTSNGKVFIMVYVDDIVVTGDNADEVDSIIKEINYVFSLKDLGKLSYFLRMTVHQVNHGVILSQRKYVVELLEKMNLVDVSPSTSPMVTSPVLSSTDGEPFENLTLYRQVVGTLQHICNTRPDVQYAVNKVSQFMQAPLDKHWSAVRRIVKYLKGTIDYSLFFSTGPVATTLTAYSDSDWGAKSDDRRSTSGHCLFLGNNLVSWSSKKQSVVSRSSTEAEFIGIANAMCDAMWVKSLLTELGISLAATPIIWCDNTSAIAHTANPVHHAKLKHVELDLSFVREKVVGGEFQINYVPALDQIADVLTKPLHTSFFVKLRQKMQVFSPEELRLQNITLVQS</sequence>
<evidence type="ECO:0000259" key="3">
    <source>
        <dbReference type="PROSITE" id="PS50994"/>
    </source>
</evidence>
<reference evidence="4" key="1">
    <citation type="submission" date="2023-05" db="EMBL/GenBank/DDBJ databases">
        <title>Genome and transcriptome analyses reveal genes involved in the formation of fine ridges on petal epidermal cells in Hibiscus trionum.</title>
        <authorList>
            <person name="Koshimizu S."/>
            <person name="Masuda S."/>
            <person name="Ishii T."/>
            <person name="Shirasu K."/>
            <person name="Hoshino A."/>
            <person name="Arita M."/>
        </authorList>
    </citation>
    <scope>NUCLEOTIDE SEQUENCE</scope>
    <source>
        <strain evidence="4">Hamamatsu line</strain>
    </source>
</reference>
<dbReference type="Proteomes" id="UP001165190">
    <property type="component" value="Unassembled WGS sequence"/>
</dbReference>
<dbReference type="InterPro" id="IPR036397">
    <property type="entry name" value="RNaseH_sf"/>
</dbReference>
<comment type="caution">
    <text evidence="4">The sequence shown here is derived from an EMBL/GenBank/DDBJ whole genome shotgun (WGS) entry which is preliminary data.</text>
</comment>
<dbReference type="GO" id="GO:0003676">
    <property type="term" value="F:nucleic acid binding"/>
    <property type="evidence" value="ECO:0007669"/>
    <property type="project" value="InterPro"/>
</dbReference>
<dbReference type="Pfam" id="PF13976">
    <property type="entry name" value="gag_pre-integrs"/>
    <property type="match status" value="1"/>
</dbReference>
<evidence type="ECO:0000313" key="5">
    <source>
        <dbReference type="Proteomes" id="UP001165190"/>
    </source>
</evidence>
<dbReference type="SUPFAM" id="SSF56672">
    <property type="entry name" value="DNA/RNA polymerases"/>
    <property type="match status" value="1"/>
</dbReference>
<dbReference type="InterPro" id="IPR013103">
    <property type="entry name" value="RVT_2"/>
</dbReference>
<keyword evidence="1" id="KW-0378">Hydrolase</keyword>
<feature type="compositionally biased region" description="Low complexity" evidence="2">
    <location>
        <begin position="884"/>
        <end position="901"/>
    </location>
</feature>
<dbReference type="Pfam" id="PF14223">
    <property type="entry name" value="Retrotran_gag_2"/>
    <property type="match status" value="1"/>
</dbReference>
<dbReference type="PROSITE" id="PS50994">
    <property type="entry name" value="INTEGRASE"/>
    <property type="match status" value="1"/>
</dbReference>
<name>A0A9W7LQ43_HIBTR</name>
<dbReference type="Gene3D" id="3.30.420.10">
    <property type="entry name" value="Ribonuclease H-like superfamily/Ribonuclease H"/>
    <property type="match status" value="1"/>
</dbReference>
<dbReference type="InterPro" id="IPR012337">
    <property type="entry name" value="RNaseH-like_sf"/>
</dbReference>
<evidence type="ECO:0000313" key="4">
    <source>
        <dbReference type="EMBL" id="GMI72814.1"/>
    </source>
</evidence>
<gene>
    <name evidence="4" type="ORF">HRI_000950700</name>
</gene>
<dbReference type="GO" id="GO:0004190">
    <property type="term" value="F:aspartic-type endopeptidase activity"/>
    <property type="evidence" value="ECO:0007669"/>
    <property type="project" value="UniProtKB-KW"/>
</dbReference>
<evidence type="ECO:0000256" key="2">
    <source>
        <dbReference type="SAM" id="MobiDB-lite"/>
    </source>
</evidence>
<keyword evidence="1" id="KW-0645">Protease</keyword>
<dbReference type="PANTHER" id="PTHR47481:SF30">
    <property type="entry name" value="CCHC-TYPE DOMAIN-CONTAINING PROTEIN"/>
    <property type="match status" value="1"/>
</dbReference>
<dbReference type="Pfam" id="PF22936">
    <property type="entry name" value="Pol_BBD"/>
    <property type="match status" value="1"/>
</dbReference>
<dbReference type="Pfam" id="PF00665">
    <property type="entry name" value="rve"/>
    <property type="match status" value="1"/>
</dbReference>
<dbReference type="GO" id="GO:0015074">
    <property type="term" value="P:DNA integration"/>
    <property type="evidence" value="ECO:0007669"/>
    <property type="project" value="InterPro"/>
</dbReference>
<keyword evidence="1" id="KW-0064">Aspartyl protease</keyword>
<dbReference type="Pfam" id="PF07727">
    <property type="entry name" value="RVT_2"/>
    <property type="match status" value="1"/>
</dbReference>
<dbReference type="InterPro" id="IPR025724">
    <property type="entry name" value="GAG-pre-integrase_dom"/>
</dbReference>
<organism evidence="4 5">
    <name type="scientific">Hibiscus trionum</name>
    <name type="common">Flower of an hour</name>
    <dbReference type="NCBI Taxonomy" id="183268"/>
    <lineage>
        <taxon>Eukaryota</taxon>
        <taxon>Viridiplantae</taxon>
        <taxon>Streptophyta</taxon>
        <taxon>Embryophyta</taxon>
        <taxon>Tracheophyta</taxon>
        <taxon>Spermatophyta</taxon>
        <taxon>Magnoliopsida</taxon>
        <taxon>eudicotyledons</taxon>
        <taxon>Gunneridae</taxon>
        <taxon>Pentapetalae</taxon>
        <taxon>rosids</taxon>
        <taxon>malvids</taxon>
        <taxon>Malvales</taxon>
        <taxon>Malvaceae</taxon>
        <taxon>Malvoideae</taxon>
        <taxon>Hibiscus</taxon>
    </lineage>
</organism>
<dbReference type="Pfam" id="PF25597">
    <property type="entry name" value="SH3_retrovirus"/>
    <property type="match status" value="1"/>
</dbReference>
<proteinExistence type="predicted"/>
<dbReference type="InterPro" id="IPR043502">
    <property type="entry name" value="DNA/RNA_pol_sf"/>
</dbReference>
<dbReference type="CDD" id="cd09272">
    <property type="entry name" value="RNase_HI_RT_Ty1"/>
    <property type="match status" value="1"/>
</dbReference>